<accession>A0AAV5WGQ2</accession>
<protein>
    <submittedName>
        <fullName evidence="1">Uncharacterized protein</fullName>
    </submittedName>
</protein>
<gene>
    <name evidence="1" type="ORF">PFISCL1PPCAC_21221</name>
</gene>
<keyword evidence="2" id="KW-1185">Reference proteome</keyword>
<evidence type="ECO:0000313" key="1">
    <source>
        <dbReference type="EMBL" id="GMT29924.1"/>
    </source>
</evidence>
<dbReference type="Proteomes" id="UP001432322">
    <property type="component" value="Unassembled WGS sequence"/>
</dbReference>
<dbReference type="EMBL" id="BTSY01000005">
    <property type="protein sequence ID" value="GMT29924.1"/>
    <property type="molecule type" value="Genomic_DNA"/>
</dbReference>
<comment type="caution">
    <text evidence="1">The sequence shown here is derived from an EMBL/GenBank/DDBJ whole genome shotgun (WGS) entry which is preliminary data.</text>
</comment>
<dbReference type="AlphaFoldDB" id="A0AAV5WGQ2"/>
<proteinExistence type="predicted"/>
<reference evidence="1" key="1">
    <citation type="submission" date="2023-10" db="EMBL/GenBank/DDBJ databases">
        <title>Genome assembly of Pristionchus species.</title>
        <authorList>
            <person name="Yoshida K."/>
            <person name="Sommer R.J."/>
        </authorList>
    </citation>
    <scope>NUCLEOTIDE SEQUENCE</scope>
    <source>
        <strain evidence="1">RS5133</strain>
    </source>
</reference>
<name>A0AAV5WGQ2_9BILA</name>
<sequence>DQSATLIAEQEIDREMAGEEDYLHYCKLIAVGSLQGAHEVWLFDNDKVWRWRGRKGVCDEEATLASTGFGYTSTAVAVSLKSEEEKEECEEQHDADNGDSTRVDFVCVGTREGRIGCWCTIEAGKEKLRETRRFDLNGIGAASRINELSIEVCDPLVRVDDDLAFGIRLYILSDRRVSVSVLRVALTPTTTKLRQVAVHHLLHFVQYPSHLAVESTQLLPSSDHNNNCCKGGGAGPDATEGTVNCRPQRIIVTGGSGFEVLLLCPKKLRCRESPLELVQEELT</sequence>
<organism evidence="1 2">
    <name type="scientific">Pristionchus fissidentatus</name>
    <dbReference type="NCBI Taxonomy" id="1538716"/>
    <lineage>
        <taxon>Eukaryota</taxon>
        <taxon>Metazoa</taxon>
        <taxon>Ecdysozoa</taxon>
        <taxon>Nematoda</taxon>
        <taxon>Chromadorea</taxon>
        <taxon>Rhabditida</taxon>
        <taxon>Rhabditina</taxon>
        <taxon>Diplogasteromorpha</taxon>
        <taxon>Diplogasteroidea</taxon>
        <taxon>Neodiplogasteridae</taxon>
        <taxon>Pristionchus</taxon>
    </lineage>
</organism>
<evidence type="ECO:0000313" key="2">
    <source>
        <dbReference type="Proteomes" id="UP001432322"/>
    </source>
</evidence>
<feature type="non-terminal residue" evidence="1">
    <location>
        <position position="1"/>
    </location>
</feature>
<feature type="non-terminal residue" evidence="1">
    <location>
        <position position="283"/>
    </location>
</feature>